<evidence type="ECO:0000313" key="2">
    <source>
        <dbReference type="EMBL" id="MQL90031.1"/>
    </source>
</evidence>
<dbReference type="PANTHER" id="PTHR47723">
    <property type="entry name" value="OS05G0353850 PROTEIN"/>
    <property type="match status" value="1"/>
</dbReference>
<evidence type="ECO:0000313" key="3">
    <source>
        <dbReference type="Proteomes" id="UP000652761"/>
    </source>
</evidence>
<dbReference type="InterPro" id="IPR012337">
    <property type="entry name" value="RNaseH-like_sf"/>
</dbReference>
<protein>
    <recommendedName>
        <fullName evidence="1">RNase H type-1 domain-containing protein</fullName>
    </recommendedName>
</protein>
<proteinExistence type="predicted"/>
<gene>
    <name evidence="2" type="ORF">Taro_022610</name>
</gene>
<keyword evidence="3" id="KW-1185">Reference proteome</keyword>
<dbReference type="GO" id="GO:0003676">
    <property type="term" value="F:nucleic acid binding"/>
    <property type="evidence" value="ECO:0007669"/>
    <property type="project" value="InterPro"/>
</dbReference>
<reference evidence="2" key="1">
    <citation type="submission" date="2017-07" db="EMBL/GenBank/DDBJ databases">
        <title>Taro Niue Genome Assembly and Annotation.</title>
        <authorList>
            <person name="Atibalentja N."/>
            <person name="Keating K."/>
            <person name="Fields C.J."/>
        </authorList>
    </citation>
    <scope>NUCLEOTIDE SEQUENCE</scope>
    <source>
        <strain evidence="2">Niue_2</strain>
        <tissue evidence="2">Leaf</tissue>
    </source>
</reference>
<dbReference type="GO" id="GO:0004523">
    <property type="term" value="F:RNA-DNA hybrid ribonuclease activity"/>
    <property type="evidence" value="ECO:0007669"/>
    <property type="project" value="InterPro"/>
</dbReference>
<dbReference type="Proteomes" id="UP000652761">
    <property type="component" value="Unassembled WGS sequence"/>
</dbReference>
<accession>A0A843V1T6</accession>
<dbReference type="PROSITE" id="PS50879">
    <property type="entry name" value="RNASE_H_1"/>
    <property type="match status" value="1"/>
</dbReference>
<dbReference type="Gene3D" id="3.30.420.10">
    <property type="entry name" value="Ribonuclease H-like superfamily/Ribonuclease H"/>
    <property type="match status" value="1"/>
</dbReference>
<evidence type="ECO:0000259" key="1">
    <source>
        <dbReference type="PROSITE" id="PS50879"/>
    </source>
</evidence>
<sequence length="150" mass="16329">MDFSLNVDGACKGNPGDCGGGGCIRDKHGTVVMAFSHFYGYGSSMLAEARALCDGLRLVELFGIRLSIINSDSMALVSSIKSGRCPSWRAYHWWRDVQSTFNRNGFSLCHVYRESNQVADSLANLGCKTKENKVFWGASSLPHVCKGPLG</sequence>
<dbReference type="InterPro" id="IPR044730">
    <property type="entry name" value="RNase_H-like_dom_plant"/>
</dbReference>
<dbReference type="EMBL" id="NMUH01001202">
    <property type="protein sequence ID" value="MQL90031.1"/>
    <property type="molecule type" value="Genomic_DNA"/>
</dbReference>
<feature type="domain" description="RNase H type-1" evidence="1">
    <location>
        <begin position="1"/>
        <end position="128"/>
    </location>
</feature>
<organism evidence="2 3">
    <name type="scientific">Colocasia esculenta</name>
    <name type="common">Wild taro</name>
    <name type="synonym">Arum esculentum</name>
    <dbReference type="NCBI Taxonomy" id="4460"/>
    <lineage>
        <taxon>Eukaryota</taxon>
        <taxon>Viridiplantae</taxon>
        <taxon>Streptophyta</taxon>
        <taxon>Embryophyta</taxon>
        <taxon>Tracheophyta</taxon>
        <taxon>Spermatophyta</taxon>
        <taxon>Magnoliopsida</taxon>
        <taxon>Liliopsida</taxon>
        <taxon>Araceae</taxon>
        <taxon>Aroideae</taxon>
        <taxon>Colocasieae</taxon>
        <taxon>Colocasia</taxon>
    </lineage>
</organism>
<dbReference type="OrthoDB" id="597234at2759"/>
<dbReference type="InterPro" id="IPR002156">
    <property type="entry name" value="RNaseH_domain"/>
</dbReference>
<dbReference type="SUPFAM" id="SSF53098">
    <property type="entry name" value="Ribonuclease H-like"/>
    <property type="match status" value="1"/>
</dbReference>
<dbReference type="Pfam" id="PF13456">
    <property type="entry name" value="RVT_3"/>
    <property type="match status" value="1"/>
</dbReference>
<dbReference type="InterPro" id="IPR036397">
    <property type="entry name" value="RNaseH_sf"/>
</dbReference>
<dbReference type="CDD" id="cd06222">
    <property type="entry name" value="RNase_H_like"/>
    <property type="match status" value="1"/>
</dbReference>
<dbReference type="PANTHER" id="PTHR47723:SF19">
    <property type="entry name" value="POLYNUCLEOTIDYL TRANSFERASE, RIBONUCLEASE H-LIKE SUPERFAMILY PROTEIN"/>
    <property type="match status" value="1"/>
</dbReference>
<comment type="caution">
    <text evidence="2">The sequence shown here is derived from an EMBL/GenBank/DDBJ whole genome shotgun (WGS) entry which is preliminary data.</text>
</comment>
<name>A0A843V1T6_COLES</name>
<dbReference type="AlphaFoldDB" id="A0A843V1T6"/>
<dbReference type="InterPro" id="IPR053151">
    <property type="entry name" value="RNase_H-like"/>
</dbReference>